<keyword evidence="2" id="KW-0813">Transport</keyword>
<accession>A0A560JMH0</accession>
<feature type="transmembrane region" description="Helical" evidence="7">
    <location>
        <begin position="383"/>
        <end position="402"/>
    </location>
</feature>
<evidence type="ECO:0000256" key="7">
    <source>
        <dbReference type="SAM" id="Phobius"/>
    </source>
</evidence>
<feature type="transmembrane region" description="Helical" evidence="7">
    <location>
        <begin position="53"/>
        <end position="76"/>
    </location>
</feature>
<feature type="transmembrane region" description="Helical" evidence="7">
    <location>
        <begin position="290"/>
        <end position="308"/>
    </location>
</feature>
<proteinExistence type="predicted"/>
<feature type="transmembrane region" description="Helical" evidence="7">
    <location>
        <begin position="314"/>
        <end position="332"/>
    </location>
</feature>
<feature type="domain" description="Major facilitator superfamily (MFS) profile" evidence="8">
    <location>
        <begin position="20"/>
        <end position="405"/>
    </location>
</feature>
<dbReference type="RefSeq" id="WP_080140453.1">
    <property type="nucleotide sequence ID" value="NZ_LWIG01000068.1"/>
</dbReference>
<dbReference type="Pfam" id="PF07690">
    <property type="entry name" value="MFS_1"/>
    <property type="match status" value="1"/>
</dbReference>
<feature type="transmembrane region" description="Helical" evidence="7">
    <location>
        <begin position="113"/>
        <end position="135"/>
    </location>
</feature>
<comment type="subcellular location">
    <subcellularLocation>
        <location evidence="1">Cell membrane</location>
        <topology evidence="1">Multi-pass membrane protein</topology>
    </subcellularLocation>
</comment>
<dbReference type="OrthoDB" id="9810492at2"/>
<evidence type="ECO:0000313" key="10">
    <source>
        <dbReference type="Proteomes" id="UP000315914"/>
    </source>
</evidence>
<evidence type="ECO:0000313" key="9">
    <source>
        <dbReference type="EMBL" id="TWB72305.1"/>
    </source>
</evidence>
<dbReference type="PANTHER" id="PTHR23517:SF13">
    <property type="entry name" value="MAJOR FACILITATOR SUPERFAMILY MFS_1"/>
    <property type="match status" value="1"/>
</dbReference>
<dbReference type="PROSITE" id="PS50850">
    <property type="entry name" value="MFS"/>
    <property type="match status" value="1"/>
</dbReference>
<protein>
    <submittedName>
        <fullName evidence="9">Putative MFS family arabinose efflux permease</fullName>
    </submittedName>
</protein>
<dbReference type="InterPro" id="IPR036259">
    <property type="entry name" value="MFS_trans_sf"/>
</dbReference>
<sequence>MARVGSTSLPSGARSEFGQTATILVVGCLIGILFAGSTIATPLYVIYKQQFGFSQITLTLIYAVYIVGNLTALLVFGRMSDQVGRRRTAVIAIGIAITGALVFLFAHGVASLYVARVLSGLAIGIGAGTGTAWLAELIAEQDRSRATVIATIANFTGLGLGALIAGLLAEYVALPLRTPFILYLAVLVVVVALLAFARETVHRPLAAFAQLSIRPRAGVPSSIRPRFVAPAVTGFGAMALVAFFAALAPSVLAGELHVTSHAVAGVIFLELALAVALVIALTRSLSSRTAMLWSLGLMLPSLALLVTAQFVGSLAIMIASTATCGVAAGLGYRGSLQVVNQIAPDDRRAEVVSAYFICCFLGNALPVIGIGVLSTLISSTVASLVFAATIAVFAVVALVFGLKYQAG</sequence>
<feature type="transmembrane region" description="Helical" evidence="7">
    <location>
        <begin position="227"/>
        <end position="248"/>
    </location>
</feature>
<dbReference type="SUPFAM" id="SSF103473">
    <property type="entry name" value="MFS general substrate transporter"/>
    <property type="match status" value="1"/>
</dbReference>
<evidence type="ECO:0000256" key="5">
    <source>
        <dbReference type="ARBA" id="ARBA00022989"/>
    </source>
</evidence>
<name>A0A560JMH0_9BRAD</name>
<organism evidence="9 10">
    <name type="scientific">Bradyrhizobium sacchari</name>
    <dbReference type="NCBI Taxonomy" id="1399419"/>
    <lineage>
        <taxon>Bacteria</taxon>
        <taxon>Pseudomonadati</taxon>
        <taxon>Pseudomonadota</taxon>
        <taxon>Alphaproteobacteria</taxon>
        <taxon>Hyphomicrobiales</taxon>
        <taxon>Nitrobacteraceae</taxon>
        <taxon>Bradyrhizobium</taxon>
    </lineage>
</organism>
<feature type="transmembrane region" description="Helical" evidence="7">
    <location>
        <begin position="21"/>
        <end position="47"/>
    </location>
</feature>
<evidence type="ECO:0000256" key="6">
    <source>
        <dbReference type="ARBA" id="ARBA00023136"/>
    </source>
</evidence>
<dbReference type="InterPro" id="IPR050171">
    <property type="entry name" value="MFS_Transporters"/>
</dbReference>
<dbReference type="AlphaFoldDB" id="A0A560JMH0"/>
<keyword evidence="4 7" id="KW-0812">Transmembrane</keyword>
<keyword evidence="10" id="KW-1185">Reference proteome</keyword>
<keyword evidence="3" id="KW-1003">Cell membrane</keyword>
<feature type="transmembrane region" description="Helical" evidence="7">
    <location>
        <begin position="260"/>
        <end position="281"/>
    </location>
</feature>
<comment type="caution">
    <text evidence="9">The sequence shown here is derived from an EMBL/GenBank/DDBJ whole genome shotgun (WGS) entry which is preliminary data.</text>
</comment>
<evidence type="ECO:0000256" key="3">
    <source>
        <dbReference type="ARBA" id="ARBA00022475"/>
    </source>
</evidence>
<dbReference type="PROSITE" id="PS51257">
    <property type="entry name" value="PROKAR_LIPOPROTEIN"/>
    <property type="match status" value="1"/>
</dbReference>
<evidence type="ECO:0000256" key="1">
    <source>
        <dbReference type="ARBA" id="ARBA00004651"/>
    </source>
</evidence>
<dbReference type="InterPro" id="IPR020846">
    <property type="entry name" value="MFS_dom"/>
</dbReference>
<feature type="transmembrane region" description="Helical" evidence="7">
    <location>
        <begin position="180"/>
        <end position="197"/>
    </location>
</feature>
<keyword evidence="6 7" id="KW-0472">Membrane</keyword>
<dbReference type="InterPro" id="IPR011701">
    <property type="entry name" value="MFS"/>
</dbReference>
<dbReference type="Gene3D" id="1.20.1250.20">
    <property type="entry name" value="MFS general substrate transporter like domains"/>
    <property type="match status" value="1"/>
</dbReference>
<dbReference type="GO" id="GO:0022857">
    <property type="term" value="F:transmembrane transporter activity"/>
    <property type="evidence" value="ECO:0007669"/>
    <property type="project" value="InterPro"/>
</dbReference>
<dbReference type="EMBL" id="VITW01000006">
    <property type="protein sequence ID" value="TWB72305.1"/>
    <property type="molecule type" value="Genomic_DNA"/>
</dbReference>
<dbReference type="GO" id="GO:0005886">
    <property type="term" value="C:plasma membrane"/>
    <property type="evidence" value="ECO:0007669"/>
    <property type="project" value="UniProtKB-SubCell"/>
</dbReference>
<keyword evidence="5 7" id="KW-1133">Transmembrane helix</keyword>
<dbReference type="PANTHER" id="PTHR23517">
    <property type="entry name" value="RESISTANCE PROTEIN MDTM, PUTATIVE-RELATED-RELATED"/>
    <property type="match status" value="1"/>
</dbReference>
<feature type="transmembrane region" description="Helical" evidence="7">
    <location>
        <begin position="147"/>
        <end position="168"/>
    </location>
</feature>
<feature type="transmembrane region" description="Helical" evidence="7">
    <location>
        <begin position="88"/>
        <end position="107"/>
    </location>
</feature>
<dbReference type="Proteomes" id="UP000315914">
    <property type="component" value="Unassembled WGS sequence"/>
</dbReference>
<reference evidence="9 10" key="1">
    <citation type="submission" date="2019-06" db="EMBL/GenBank/DDBJ databases">
        <title>Genomic Encyclopedia of Type Strains, Phase IV (KMG-V): Genome sequencing to study the core and pangenomes of soil and plant-associated prokaryotes.</title>
        <authorList>
            <person name="Whitman W."/>
        </authorList>
    </citation>
    <scope>NUCLEOTIDE SEQUENCE [LARGE SCALE GENOMIC DNA]</scope>
    <source>
        <strain evidence="9 10">BR 10556</strain>
    </source>
</reference>
<dbReference type="STRING" id="1399419.A5906_17085"/>
<gene>
    <name evidence="9" type="ORF">FBZ95_10620</name>
</gene>
<evidence type="ECO:0000256" key="2">
    <source>
        <dbReference type="ARBA" id="ARBA00022448"/>
    </source>
</evidence>
<feature type="transmembrane region" description="Helical" evidence="7">
    <location>
        <begin position="352"/>
        <end position="377"/>
    </location>
</feature>
<evidence type="ECO:0000256" key="4">
    <source>
        <dbReference type="ARBA" id="ARBA00022692"/>
    </source>
</evidence>
<evidence type="ECO:0000259" key="8">
    <source>
        <dbReference type="PROSITE" id="PS50850"/>
    </source>
</evidence>